<evidence type="ECO:0000256" key="9">
    <source>
        <dbReference type="HAMAP-Rule" id="MF_01470"/>
    </source>
</evidence>
<evidence type="ECO:0000256" key="3">
    <source>
        <dbReference type="ARBA" id="ARBA00022759"/>
    </source>
</evidence>
<reference evidence="10 11" key="1">
    <citation type="submission" date="2013-12" db="EMBL/GenBank/DDBJ databases">
        <title>Comparative genomics of Petrotoga isolates.</title>
        <authorList>
            <person name="Nesbo C.L."/>
            <person name="Charchuk R."/>
            <person name="Chow K."/>
        </authorList>
    </citation>
    <scope>NUCLEOTIDE SEQUENCE [LARGE SCALE GENOMIC DNA]</scope>
    <source>
        <strain evidence="10 11">DSM 14811</strain>
    </source>
</reference>
<comment type="cofactor">
    <cofactor evidence="9">
        <name>Mg(2+)</name>
        <dbReference type="ChEBI" id="CHEBI:18420"/>
    </cofactor>
    <cofactor evidence="9">
        <name>Mn(2+)</name>
        <dbReference type="ChEBI" id="CHEBI:29035"/>
    </cofactor>
</comment>
<dbReference type="PANTHER" id="PTHR43219">
    <property type="entry name" value="CRISPR-ASSOCIATED ENDONUCLEASE CAS1"/>
    <property type="match status" value="1"/>
</dbReference>
<evidence type="ECO:0000256" key="2">
    <source>
        <dbReference type="ARBA" id="ARBA00022723"/>
    </source>
</evidence>
<accession>A0A2K1P8G3</accession>
<evidence type="ECO:0000256" key="1">
    <source>
        <dbReference type="ARBA" id="ARBA00022722"/>
    </source>
</evidence>
<sequence>MKPIYIFQSGTLTRKGNTLAFKSESDEKTKYFPIENISEIKIFGEININKRLLEFLSANNLPLHFFNHYGFYVGSFYPYEHNTNGITIVKQVEHYISSEKRLVLAKKFVEGAMQNILKIVQYYERKSDFEVKRYSQKMEEFIQNIHQISSINELMAQEGNYREIYYNFIDNNIISNEDFKMVVREKRPPTNYMNTLISFGNSLMYSTVLTQIYQTPLDPRIGYLHSTNFRKFSLNLDIAEIFKPIVVDRTIFNLVNKKIINEKHFKKIQGGIHLNEEGQKNFIKNYEEHLSTTLKHKKLKRNITYRTLIKHEAYKILKHLIEEKEYVPFTMRW</sequence>
<dbReference type="NCBIfam" id="TIGR03641">
    <property type="entry name" value="cas1_HMARI"/>
    <property type="match status" value="1"/>
</dbReference>
<dbReference type="NCBIfam" id="TIGR00287">
    <property type="entry name" value="cas1"/>
    <property type="match status" value="1"/>
</dbReference>
<dbReference type="EC" id="3.1.-.-" evidence="9"/>
<feature type="binding site" evidence="9">
    <location>
        <position position="240"/>
    </location>
    <ligand>
        <name>Mn(2+)</name>
        <dbReference type="ChEBI" id="CHEBI:29035"/>
    </ligand>
</feature>
<evidence type="ECO:0000256" key="4">
    <source>
        <dbReference type="ARBA" id="ARBA00022801"/>
    </source>
</evidence>
<evidence type="ECO:0000256" key="7">
    <source>
        <dbReference type="ARBA" id="ARBA00023125"/>
    </source>
</evidence>
<dbReference type="GO" id="GO:0046872">
    <property type="term" value="F:metal ion binding"/>
    <property type="evidence" value="ECO:0007669"/>
    <property type="project" value="UniProtKB-UniRule"/>
</dbReference>
<comment type="similarity">
    <text evidence="9">Belongs to the CRISPR-associated endonuclease Cas1 family.</text>
</comment>
<dbReference type="InterPro" id="IPR002729">
    <property type="entry name" value="CRISPR-assoc_Cas1"/>
</dbReference>
<dbReference type="Gene3D" id="3.100.10.20">
    <property type="entry name" value="CRISPR-associated endonuclease Cas1, N-terminal domain"/>
    <property type="match status" value="1"/>
</dbReference>
<dbReference type="InterPro" id="IPR019858">
    <property type="entry name" value="CRISPR-assoc_Cas1_HMARI/TNEAP"/>
</dbReference>
<keyword evidence="2 9" id="KW-0479">Metal-binding</keyword>
<feature type="binding site" evidence="9">
    <location>
        <position position="225"/>
    </location>
    <ligand>
        <name>Mn(2+)</name>
        <dbReference type="ChEBI" id="CHEBI:29035"/>
    </ligand>
</feature>
<dbReference type="GO" id="GO:0051607">
    <property type="term" value="P:defense response to virus"/>
    <property type="evidence" value="ECO:0007669"/>
    <property type="project" value="UniProtKB-UniRule"/>
</dbReference>
<proteinExistence type="inferred from homology"/>
<comment type="function">
    <text evidence="9">CRISPR (clustered regularly interspaced short palindromic repeat), is an adaptive immune system that provides protection against mobile genetic elements (viruses, transposable elements and conjugative plasmids). CRISPR clusters contain spacers, sequences complementary to antecedent mobile elements, and target invading nucleic acids. CRISPR clusters are transcribed and processed into CRISPR RNA (crRNA). Acts as a dsDNA endonuclease. Involved in the integration of spacer DNA into the CRISPR cassette.</text>
</comment>
<protein>
    <recommendedName>
        <fullName evidence="9">CRISPR-associated endonuclease Cas1</fullName>
        <ecNumber evidence="9">3.1.-.-</ecNumber>
    </recommendedName>
</protein>
<dbReference type="GO" id="GO:0004520">
    <property type="term" value="F:DNA endonuclease activity"/>
    <property type="evidence" value="ECO:0007669"/>
    <property type="project" value="InterPro"/>
</dbReference>
<dbReference type="HAMAP" id="MF_01470">
    <property type="entry name" value="Cas1"/>
    <property type="match status" value="1"/>
</dbReference>
<evidence type="ECO:0000256" key="5">
    <source>
        <dbReference type="ARBA" id="ARBA00022842"/>
    </source>
</evidence>
<evidence type="ECO:0000256" key="8">
    <source>
        <dbReference type="ARBA" id="ARBA00023211"/>
    </source>
</evidence>
<keyword evidence="5 9" id="KW-0460">Magnesium</keyword>
<comment type="subunit">
    <text evidence="9">Homodimer, forms a heterotetramer with a Cas2 homodimer.</text>
</comment>
<dbReference type="AlphaFoldDB" id="A0A2K1P8G3"/>
<dbReference type="GO" id="GO:0043571">
    <property type="term" value="P:maintenance of CRISPR repeat elements"/>
    <property type="evidence" value="ECO:0007669"/>
    <property type="project" value="UniProtKB-UniRule"/>
</dbReference>
<dbReference type="Gene3D" id="1.20.120.920">
    <property type="entry name" value="CRISPR-associated endonuclease Cas1, C-terminal domain"/>
    <property type="match status" value="1"/>
</dbReference>
<gene>
    <name evidence="9" type="primary">cas1</name>
    <name evidence="10" type="ORF">X927_06655</name>
</gene>
<keyword evidence="4 9" id="KW-0378">Hydrolase</keyword>
<name>A0A2K1P8G3_9BACT</name>
<dbReference type="InterPro" id="IPR042211">
    <property type="entry name" value="CRISPR-assoc_Cas1_N"/>
</dbReference>
<dbReference type="GO" id="GO:0016787">
    <property type="term" value="F:hydrolase activity"/>
    <property type="evidence" value="ECO:0007669"/>
    <property type="project" value="UniProtKB-KW"/>
</dbReference>
<organism evidence="10 11">
    <name type="scientific">Petrotoga mexicana DSM 14811</name>
    <dbReference type="NCBI Taxonomy" id="1122954"/>
    <lineage>
        <taxon>Bacteria</taxon>
        <taxon>Thermotogati</taxon>
        <taxon>Thermotogota</taxon>
        <taxon>Thermotogae</taxon>
        <taxon>Petrotogales</taxon>
        <taxon>Petrotogaceae</taxon>
        <taxon>Petrotoga</taxon>
    </lineage>
</organism>
<dbReference type="EMBL" id="AZRN01000025">
    <property type="protein sequence ID" value="PNR99088.1"/>
    <property type="molecule type" value="Genomic_DNA"/>
</dbReference>
<feature type="binding site" evidence="9">
    <location>
        <position position="158"/>
    </location>
    <ligand>
        <name>Mn(2+)</name>
        <dbReference type="ChEBI" id="CHEBI:29035"/>
    </ligand>
</feature>
<dbReference type="InterPro" id="IPR042206">
    <property type="entry name" value="CRISPR-assoc_Cas1_C"/>
</dbReference>
<keyword evidence="8 9" id="KW-0464">Manganese</keyword>
<keyword evidence="7 9" id="KW-0238">DNA-binding</keyword>
<keyword evidence="11" id="KW-1185">Reference proteome</keyword>
<dbReference type="RefSeq" id="WP_103077272.1">
    <property type="nucleotide sequence ID" value="NZ_AZRN01000025.1"/>
</dbReference>
<keyword evidence="3 9" id="KW-0255">Endonuclease</keyword>
<keyword evidence="6 9" id="KW-0051">Antiviral defense</keyword>
<evidence type="ECO:0000313" key="11">
    <source>
        <dbReference type="Proteomes" id="UP000236604"/>
    </source>
</evidence>
<comment type="caution">
    <text evidence="10">The sequence shown here is derived from an EMBL/GenBank/DDBJ whole genome shotgun (WGS) entry which is preliminary data.</text>
</comment>
<dbReference type="CDD" id="cd09722">
    <property type="entry name" value="Cas1_I-B"/>
    <property type="match status" value="1"/>
</dbReference>
<dbReference type="Pfam" id="PF01867">
    <property type="entry name" value="Cas_Cas1"/>
    <property type="match status" value="1"/>
</dbReference>
<dbReference type="PANTHER" id="PTHR43219:SF1">
    <property type="entry name" value="CRISPR-ASSOCIATED ENDONUCLEASE CAS1"/>
    <property type="match status" value="1"/>
</dbReference>
<evidence type="ECO:0000313" key="10">
    <source>
        <dbReference type="EMBL" id="PNR99088.1"/>
    </source>
</evidence>
<keyword evidence="1 9" id="KW-0540">Nuclease</keyword>
<evidence type="ECO:0000256" key="6">
    <source>
        <dbReference type="ARBA" id="ARBA00023118"/>
    </source>
</evidence>
<dbReference type="Proteomes" id="UP000236604">
    <property type="component" value="Unassembled WGS sequence"/>
</dbReference>
<dbReference type="GO" id="GO:0003677">
    <property type="term" value="F:DNA binding"/>
    <property type="evidence" value="ECO:0007669"/>
    <property type="project" value="UniProtKB-KW"/>
</dbReference>